<feature type="non-terminal residue" evidence="1">
    <location>
        <position position="1"/>
    </location>
</feature>
<keyword evidence="2" id="KW-1185">Reference proteome</keyword>
<comment type="caution">
    <text evidence="1">The sequence shown here is derived from an EMBL/GenBank/DDBJ whole genome shotgun (WGS) entry which is preliminary data.</text>
</comment>
<reference evidence="1" key="1">
    <citation type="submission" date="2021-06" db="EMBL/GenBank/DDBJ databases">
        <authorList>
            <person name="Kallberg Y."/>
            <person name="Tangrot J."/>
            <person name="Rosling A."/>
        </authorList>
    </citation>
    <scope>NUCLEOTIDE SEQUENCE</scope>
    <source>
        <strain evidence="1">FL966</strain>
    </source>
</reference>
<evidence type="ECO:0000313" key="2">
    <source>
        <dbReference type="Proteomes" id="UP000789759"/>
    </source>
</evidence>
<accession>A0A9N9IR18</accession>
<dbReference type="AlphaFoldDB" id="A0A9N9IR18"/>
<dbReference type="Proteomes" id="UP000789759">
    <property type="component" value="Unassembled WGS sequence"/>
</dbReference>
<gene>
    <name evidence="1" type="ORF">CPELLU_LOCUS14415</name>
</gene>
<sequence>LLMESLNSDQNESESDVDINLCYDKNLVISISSCYLSISSQIINIHLKFDYCLQRKQSLVEKQLAVVLYRLDEKALKDLKKNVIIWSHDNYQQKIHKGFENMHRFPNIISALDSSHMNLLEASRIFINYDLGYLASVHDAKILVIARAKNKKYQNETDLIEMLLILYNLLERNEDK</sequence>
<name>A0A9N9IR18_9GLOM</name>
<evidence type="ECO:0000313" key="1">
    <source>
        <dbReference type="EMBL" id="CAG8746589.1"/>
    </source>
</evidence>
<dbReference type="OrthoDB" id="2445244at2759"/>
<protein>
    <submittedName>
        <fullName evidence="1">21557_t:CDS:1</fullName>
    </submittedName>
</protein>
<dbReference type="EMBL" id="CAJVQA010017052">
    <property type="protein sequence ID" value="CAG8746589.1"/>
    <property type="molecule type" value="Genomic_DNA"/>
</dbReference>
<proteinExistence type="predicted"/>
<organism evidence="1 2">
    <name type="scientific">Cetraspora pellucida</name>
    <dbReference type="NCBI Taxonomy" id="1433469"/>
    <lineage>
        <taxon>Eukaryota</taxon>
        <taxon>Fungi</taxon>
        <taxon>Fungi incertae sedis</taxon>
        <taxon>Mucoromycota</taxon>
        <taxon>Glomeromycotina</taxon>
        <taxon>Glomeromycetes</taxon>
        <taxon>Diversisporales</taxon>
        <taxon>Gigasporaceae</taxon>
        <taxon>Cetraspora</taxon>
    </lineage>
</organism>